<dbReference type="GO" id="GO:0005829">
    <property type="term" value="C:cytosol"/>
    <property type="evidence" value="ECO:0007669"/>
    <property type="project" value="TreeGrafter"/>
</dbReference>
<dbReference type="PANTHER" id="PTHR31223">
    <property type="entry name" value="LOG FAMILY PROTEIN YJL055W"/>
    <property type="match status" value="1"/>
</dbReference>
<name>A0A1U7JM36_9HYPH</name>
<keyword evidence="3" id="KW-0378">Hydrolase</keyword>
<accession>A0A1U7JM36</accession>
<keyword evidence="5" id="KW-1185">Reference proteome</keyword>
<dbReference type="Pfam" id="PF03641">
    <property type="entry name" value="Lysine_decarbox"/>
    <property type="match status" value="1"/>
</dbReference>
<dbReference type="EMBL" id="LVVZ01000004">
    <property type="protein sequence ID" value="OKL45748.1"/>
    <property type="molecule type" value="Genomic_DNA"/>
</dbReference>
<dbReference type="PANTHER" id="PTHR31223:SF70">
    <property type="entry name" value="LOG FAMILY PROTEIN YJL055W"/>
    <property type="match status" value="1"/>
</dbReference>
<evidence type="ECO:0000313" key="4">
    <source>
        <dbReference type="EMBL" id="OKL45748.1"/>
    </source>
</evidence>
<gene>
    <name evidence="4" type="ORF">A3843_02110</name>
</gene>
<dbReference type="OrthoDB" id="9801098at2"/>
<dbReference type="EC" id="3.2.2.n1" evidence="3"/>
<sequence>MKSVCVFCGSSPGKRRDYALAARTLGRTIGERGATLVYGGAKVGLMGMVADGALEAGGSVIGVLPEALAAKELAHPGLSELHIVGSMHERKAMMSDLSDGFVSLPGGAGTMEEMFEVWTWGQLGYHRKPCGLLNINGFYGRLLAFMDLMVEEEFLKPEMRDMVIVKDTAGAMLDAFEGYVPPRVPKWITRAET</sequence>
<dbReference type="InterPro" id="IPR005269">
    <property type="entry name" value="LOG"/>
</dbReference>
<evidence type="ECO:0000256" key="1">
    <source>
        <dbReference type="ARBA" id="ARBA00000274"/>
    </source>
</evidence>
<dbReference type="AlphaFoldDB" id="A0A1U7JM36"/>
<evidence type="ECO:0000313" key="5">
    <source>
        <dbReference type="Proteomes" id="UP000185783"/>
    </source>
</evidence>
<dbReference type="Gene3D" id="3.40.50.450">
    <property type="match status" value="1"/>
</dbReference>
<comment type="catalytic activity">
    <reaction evidence="1">
        <text>AMP + H2O = D-ribose 5-phosphate + adenine</text>
        <dbReference type="Rhea" id="RHEA:20129"/>
        <dbReference type="ChEBI" id="CHEBI:15377"/>
        <dbReference type="ChEBI" id="CHEBI:16708"/>
        <dbReference type="ChEBI" id="CHEBI:78346"/>
        <dbReference type="ChEBI" id="CHEBI:456215"/>
        <dbReference type="EC" id="3.2.2.4"/>
    </reaction>
</comment>
<comment type="caution">
    <text evidence="4">The sequence shown here is derived from an EMBL/GenBank/DDBJ whole genome shotgun (WGS) entry which is preliminary data.</text>
</comment>
<dbReference type="SUPFAM" id="SSF102405">
    <property type="entry name" value="MCP/YpsA-like"/>
    <property type="match status" value="1"/>
</dbReference>
<dbReference type="GO" id="GO:0008714">
    <property type="term" value="F:AMP nucleosidase activity"/>
    <property type="evidence" value="ECO:0007669"/>
    <property type="project" value="UniProtKB-EC"/>
</dbReference>
<reference evidence="4 5" key="1">
    <citation type="submission" date="2016-03" db="EMBL/GenBank/DDBJ databases">
        <title>Genome sequence of Nesiotobacter sp. nov., a moderately halophilic alphaproteobacterium isolated from the Yellow Sea, China.</title>
        <authorList>
            <person name="Zhang G."/>
            <person name="Zhang R."/>
        </authorList>
    </citation>
    <scope>NUCLEOTIDE SEQUENCE [LARGE SCALE GENOMIC DNA]</scope>
    <source>
        <strain evidence="4 5">WB1-6</strain>
    </source>
</reference>
<dbReference type="Proteomes" id="UP000185783">
    <property type="component" value="Unassembled WGS sequence"/>
</dbReference>
<organism evidence="4 5">
    <name type="scientific">Pseudovibrio exalbescens</name>
    <dbReference type="NCBI Taxonomy" id="197461"/>
    <lineage>
        <taxon>Bacteria</taxon>
        <taxon>Pseudomonadati</taxon>
        <taxon>Pseudomonadota</taxon>
        <taxon>Alphaproteobacteria</taxon>
        <taxon>Hyphomicrobiales</taxon>
        <taxon>Stappiaceae</taxon>
        <taxon>Pseudovibrio</taxon>
    </lineage>
</organism>
<proteinExistence type="inferred from homology"/>
<dbReference type="InterPro" id="IPR031100">
    <property type="entry name" value="LOG_fam"/>
</dbReference>
<keyword evidence="3" id="KW-0203">Cytokinin biosynthesis</keyword>
<dbReference type="GO" id="GO:0009691">
    <property type="term" value="P:cytokinin biosynthetic process"/>
    <property type="evidence" value="ECO:0007669"/>
    <property type="project" value="UniProtKB-UniRule"/>
</dbReference>
<dbReference type="NCBIfam" id="TIGR00730">
    <property type="entry name" value="Rossman fold protein, TIGR00730 family"/>
    <property type="match status" value="1"/>
</dbReference>
<dbReference type="RefSeq" id="WP_028483120.1">
    <property type="nucleotide sequence ID" value="NZ_LVVZ01000004.1"/>
</dbReference>
<protein>
    <recommendedName>
        <fullName evidence="3">Cytokinin riboside 5'-monophosphate phosphoribohydrolase</fullName>
        <ecNumber evidence="3">3.2.2.n1</ecNumber>
    </recommendedName>
</protein>
<evidence type="ECO:0000256" key="2">
    <source>
        <dbReference type="ARBA" id="ARBA00006763"/>
    </source>
</evidence>
<evidence type="ECO:0000256" key="3">
    <source>
        <dbReference type="RuleBase" id="RU363015"/>
    </source>
</evidence>
<comment type="similarity">
    <text evidence="2 3">Belongs to the LOG family.</text>
</comment>
<dbReference type="STRING" id="197461.A3843_02110"/>